<dbReference type="AlphaFoldDB" id="A0A7V7PMP2"/>
<evidence type="ECO:0000256" key="1">
    <source>
        <dbReference type="SAM" id="MobiDB-lite"/>
    </source>
</evidence>
<feature type="region of interest" description="Disordered" evidence="1">
    <location>
        <begin position="160"/>
        <end position="185"/>
    </location>
</feature>
<gene>
    <name evidence="2" type="ORF">F6X38_15585</name>
</gene>
<name>A0A7V7PMP2_9HYPH</name>
<dbReference type="Proteomes" id="UP000432089">
    <property type="component" value="Unassembled WGS sequence"/>
</dbReference>
<dbReference type="EMBL" id="VZDO01000013">
    <property type="protein sequence ID" value="KAB0678456.1"/>
    <property type="molecule type" value="Genomic_DNA"/>
</dbReference>
<sequence length="185" mass="19585">MSDGPHRSLPLRPHWRTLARRAAKAAHSPAEVSEALPVALKRDILGAPIKAIRAIMGSDTLFPSLRVEQLEALRGKHPGSAPANLAIDCAVATVASGVTGDAGTHMALSAAFADTMHSALRSIEEHYQREASPRSSSYVRQRLDAARHDVNCGALAREVLTGGTPPRRNTVSLPARSGVDEGPPL</sequence>
<reference evidence="2 3" key="1">
    <citation type="submission" date="2019-09" db="EMBL/GenBank/DDBJ databases">
        <title>YIM 132180 draft genome.</title>
        <authorList>
            <person name="Zhang K."/>
        </authorList>
    </citation>
    <scope>NUCLEOTIDE SEQUENCE [LARGE SCALE GENOMIC DNA]</scope>
    <source>
        <strain evidence="2 3">YIM 132180</strain>
    </source>
</reference>
<proteinExistence type="predicted"/>
<protein>
    <submittedName>
        <fullName evidence="2">Uncharacterized protein</fullName>
    </submittedName>
</protein>
<keyword evidence="3" id="KW-1185">Reference proteome</keyword>
<evidence type="ECO:0000313" key="3">
    <source>
        <dbReference type="Proteomes" id="UP000432089"/>
    </source>
</evidence>
<evidence type="ECO:0000313" key="2">
    <source>
        <dbReference type="EMBL" id="KAB0678456.1"/>
    </source>
</evidence>
<accession>A0A7V7PMP2</accession>
<comment type="caution">
    <text evidence="2">The sequence shown here is derived from an EMBL/GenBank/DDBJ whole genome shotgun (WGS) entry which is preliminary data.</text>
</comment>
<dbReference type="RefSeq" id="WP_150971189.1">
    <property type="nucleotide sequence ID" value="NZ_VZDO01000013.1"/>
</dbReference>
<organism evidence="2 3">
    <name type="scientific">Plantimonas leprariae</name>
    <dbReference type="NCBI Taxonomy" id="2615207"/>
    <lineage>
        <taxon>Bacteria</taxon>
        <taxon>Pseudomonadati</taxon>
        <taxon>Pseudomonadota</taxon>
        <taxon>Alphaproteobacteria</taxon>
        <taxon>Hyphomicrobiales</taxon>
        <taxon>Aurantimonadaceae</taxon>
        <taxon>Plantimonas</taxon>
    </lineage>
</organism>